<keyword evidence="2" id="KW-0798">TonB box</keyword>
<name>A0ABS6XL68_9SPHN</name>
<gene>
    <name evidence="7" type="ORF">KY084_08745</name>
</gene>
<feature type="region of interest" description="Disordered" evidence="3">
    <location>
        <begin position="39"/>
        <end position="79"/>
    </location>
</feature>
<dbReference type="PROSITE" id="PS52016">
    <property type="entry name" value="TONB_DEPENDENT_REC_3"/>
    <property type="match status" value="1"/>
</dbReference>
<keyword evidence="1" id="KW-0998">Cell outer membrane</keyword>
<feature type="signal peptide" evidence="4">
    <location>
        <begin position="1"/>
        <end position="37"/>
    </location>
</feature>
<comment type="similarity">
    <text evidence="1 2">Belongs to the TonB-dependent receptor family.</text>
</comment>
<feature type="domain" description="TonB-dependent receptor-like beta-barrel" evidence="5">
    <location>
        <begin position="479"/>
        <end position="1000"/>
    </location>
</feature>
<evidence type="ECO:0000313" key="8">
    <source>
        <dbReference type="Proteomes" id="UP001197214"/>
    </source>
</evidence>
<feature type="domain" description="TonB-dependent receptor plug" evidence="6">
    <location>
        <begin position="96"/>
        <end position="213"/>
    </location>
</feature>
<feature type="chain" id="PRO_5047409218" evidence="4">
    <location>
        <begin position="38"/>
        <end position="1041"/>
    </location>
</feature>
<evidence type="ECO:0000259" key="6">
    <source>
        <dbReference type="Pfam" id="PF07715"/>
    </source>
</evidence>
<evidence type="ECO:0000256" key="4">
    <source>
        <dbReference type="SAM" id="SignalP"/>
    </source>
</evidence>
<keyword evidence="1" id="KW-0812">Transmembrane</keyword>
<sequence>MTNNILNRKRLRGGTALQALALLGAGAILTVASPAFAQTTQSSQSDDDAATAGPAGTNTGQTAQDASAVPQSDAGAAPESEDLVVTGTLFRNPSAATASPVTTLTAEDLDNRGITTVADAVQTLSANNAGTAPPSWSAFGFATGASAPSLRGLNDAYTLTVFDGLRSAPYPLADDGSRNFVDINTIPDSIVDRVQVLQDGASSTYGADAIAGVINVIIKKEIVGLHANASAGISESGDAGEQRLDATYGVGDLDKDGWNFWINGEYQHNDKVMMRDRGYPYNTADLSKICGSSLGGNGYQPGQTTCMYNGIANGIQADGSYGGVVSTAVPFVQAYDPETGKVVGAGAYEMLNPAAGCGALTAINLTAAQRQNADGNTVYPATVCQQDFLHDYQTYSPDIQRIGGNARFTANVGSQAQAYVMFNFYQVKTDQSSTPLSFEGQTAAGGTRAVLSPLLLPVYVCSSGVDCDTAADRQLNPNNPYAADGNEARIIARFPENRRTETTANTYRVSTGIDGSFGDTWGYSLAYTASRVELDVDQYGFINAGNLLDVINDGSFNFVDLSANSQQMLDYVAPPSHNSSYSVLQEVHGVLSKELFTLPGGPLQIAIGGAYRYEAIHNPSANPANEEDPYDRYYSINAVGVEGSRNVKSAFFEVNAPVLDSLNLKASGRYDKYSSGQSNFSPKFEAQFQPIPEVKIRGTYSRGFRVPSFNEAYGLPTTGYINTAINTDTDYGKAFVAAHGGNSYATGSYSYGLTSTGNPGLDPEKSRSFTAGVVLTPTPRVTFTADYWNIKIKNQISGANYTDVLEQYYSNNGVVNIPGITVTQGIADPEHPDALPLIGEIQYSYQNADSSKASGIDFTGTTHFNIGNVRWTSSVNASYLIHLGKTLEGTAYEYAGTLSPCDVTSCSGAPEWRGNWVNTFAFDGGTSFTITGNYSGGYDLASIDYGGVKGDCLDSLTVSVVTYEDGVTPVKCRVGSFISIDLHVSQEINDSFTIYADMKNALNADAPFDPSAGYSLYQFNPAWASSGFIGRYFRVGAKVDF</sequence>
<dbReference type="PANTHER" id="PTHR47234:SF2">
    <property type="entry name" value="TONB-DEPENDENT RECEPTOR"/>
    <property type="match status" value="1"/>
</dbReference>
<dbReference type="PANTHER" id="PTHR47234">
    <property type="match status" value="1"/>
</dbReference>
<evidence type="ECO:0000259" key="5">
    <source>
        <dbReference type="Pfam" id="PF00593"/>
    </source>
</evidence>
<dbReference type="Proteomes" id="UP001197214">
    <property type="component" value="Unassembled WGS sequence"/>
</dbReference>
<reference evidence="7 8" key="1">
    <citation type="submission" date="2021-07" db="EMBL/GenBank/DDBJ databases">
        <title>Stakelama flava sp. nov., a novel endophytic bacterium isolated from branch of Kandelia candel.</title>
        <authorList>
            <person name="Tuo L."/>
        </authorList>
    </citation>
    <scope>NUCLEOTIDE SEQUENCE [LARGE SCALE GENOMIC DNA]</scope>
    <source>
        <strain evidence="7 8">CBK3Z-3</strain>
    </source>
</reference>
<keyword evidence="7" id="KW-0675">Receptor</keyword>
<evidence type="ECO:0000256" key="3">
    <source>
        <dbReference type="SAM" id="MobiDB-lite"/>
    </source>
</evidence>
<protein>
    <submittedName>
        <fullName evidence="7">TonB-dependent receptor</fullName>
    </submittedName>
</protein>
<comment type="subcellular location">
    <subcellularLocation>
        <location evidence="1">Cell outer membrane</location>
        <topology evidence="1">Multi-pass membrane protein</topology>
    </subcellularLocation>
</comment>
<keyword evidence="1" id="KW-1134">Transmembrane beta strand</keyword>
<keyword evidence="1 2" id="KW-0472">Membrane</keyword>
<organism evidence="7 8">
    <name type="scientific">Stakelama flava</name>
    <dbReference type="NCBI Taxonomy" id="2860338"/>
    <lineage>
        <taxon>Bacteria</taxon>
        <taxon>Pseudomonadati</taxon>
        <taxon>Pseudomonadota</taxon>
        <taxon>Alphaproteobacteria</taxon>
        <taxon>Sphingomonadales</taxon>
        <taxon>Sphingomonadaceae</taxon>
        <taxon>Stakelama</taxon>
    </lineage>
</organism>
<dbReference type="InterPro" id="IPR000531">
    <property type="entry name" value="Beta-barrel_TonB"/>
</dbReference>
<proteinExistence type="inferred from homology"/>
<dbReference type="RefSeq" id="WP_219238086.1">
    <property type="nucleotide sequence ID" value="NZ_JAHWZX010000007.1"/>
</dbReference>
<dbReference type="Pfam" id="PF00593">
    <property type="entry name" value="TonB_dep_Rec_b-barrel"/>
    <property type="match status" value="1"/>
</dbReference>
<dbReference type="InterPro" id="IPR012910">
    <property type="entry name" value="Plug_dom"/>
</dbReference>
<dbReference type="InterPro" id="IPR039426">
    <property type="entry name" value="TonB-dep_rcpt-like"/>
</dbReference>
<dbReference type="EMBL" id="JAHWZX010000007">
    <property type="protein sequence ID" value="MBW4330959.1"/>
    <property type="molecule type" value="Genomic_DNA"/>
</dbReference>
<keyword evidence="4" id="KW-0732">Signal</keyword>
<accession>A0ABS6XL68</accession>
<feature type="compositionally biased region" description="Low complexity" evidence="3">
    <location>
        <begin position="50"/>
        <end position="63"/>
    </location>
</feature>
<evidence type="ECO:0000256" key="1">
    <source>
        <dbReference type="PROSITE-ProRule" id="PRU01360"/>
    </source>
</evidence>
<comment type="caution">
    <text evidence="7">The sequence shown here is derived from an EMBL/GenBank/DDBJ whole genome shotgun (WGS) entry which is preliminary data.</text>
</comment>
<keyword evidence="8" id="KW-1185">Reference proteome</keyword>
<dbReference type="Pfam" id="PF07715">
    <property type="entry name" value="Plug"/>
    <property type="match status" value="1"/>
</dbReference>
<evidence type="ECO:0000256" key="2">
    <source>
        <dbReference type="RuleBase" id="RU003357"/>
    </source>
</evidence>
<evidence type="ECO:0000313" key="7">
    <source>
        <dbReference type="EMBL" id="MBW4330959.1"/>
    </source>
</evidence>
<keyword evidence="1" id="KW-0813">Transport</keyword>